<dbReference type="EMBL" id="MT143710">
    <property type="protein sequence ID" value="QJA43432.1"/>
    <property type="molecule type" value="Genomic_DNA"/>
</dbReference>
<protein>
    <submittedName>
        <fullName evidence="1">Uncharacterized protein</fullName>
    </submittedName>
</protein>
<dbReference type="AlphaFoldDB" id="A0A6H1Z7J6"/>
<name>A0A6H1Z7J6_9ZZZZ</name>
<evidence type="ECO:0000313" key="1">
    <source>
        <dbReference type="EMBL" id="QJA43432.1"/>
    </source>
</evidence>
<reference evidence="1" key="1">
    <citation type="submission" date="2020-03" db="EMBL/GenBank/DDBJ databases">
        <title>The deep terrestrial virosphere.</title>
        <authorList>
            <person name="Holmfeldt K."/>
            <person name="Nilsson E."/>
            <person name="Simone D."/>
            <person name="Lopez-Fernandez M."/>
            <person name="Wu X."/>
            <person name="de Brujin I."/>
            <person name="Lundin D."/>
            <person name="Andersson A."/>
            <person name="Bertilsson S."/>
            <person name="Dopson M."/>
        </authorList>
    </citation>
    <scope>NUCLEOTIDE SEQUENCE</scope>
    <source>
        <strain evidence="1">MM171A00097</strain>
        <strain evidence="2">MM171B00243</strain>
    </source>
</reference>
<evidence type="ECO:0000313" key="2">
    <source>
        <dbReference type="EMBL" id="QJB04479.1"/>
    </source>
</evidence>
<organism evidence="1">
    <name type="scientific">viral metagenome</name>
    <dbReference type="NCBI Taxonomy" id="1070528"/>
    <lineage>
        <taxon>unclassified sequences</taxon>
        <taxon>metagenomes</taxon>
        <taxon>organismal metagenomes</taxon>
    </lineage>
</organism>
<accession>A0A6H1Z7J6</accession>
<sequence length="62" mass="6913">MESLAQVARWLSDFCFALGRQEQLRLRQTQFEADSFDKGTAQGELTGGYPAEIPLGKACYLV</sequence>
<dbReference type="EMBL" id="MT143883">
    <property type="protein sequence ID" value="QJB04479.1"/>
    <property type="molecule type" value="Genomic_DNA"/>
</dbReference>
<proteinExistence type="predicted"/>
<gene>
    <name evidence="1" type="ORF">MM171A00097_0079</name>
    <name evidence="2" type="ORF">MM171B00243_0033</name>
</gene>